<keyword evidence="3" id="KW-0067">ATP-binding</keyword>
<dbReference type="GO" id="GO:0034663">
    <property type="term" value="C:endoplasmic reticulum chaperone complex"/>
    <property type="evidence" value="ECO:0007669"/>
    <property type="project" value="TreeGrafter"/>
</dbReference>
<evidence type="ECO:0000256" key="2">
    <source>
        <dbReference type="ARBA" id="ARBA00022741"/>
    </source>
</evidence>
<dbReference type="Pfam" id="PF00012">
    <property type="entry name" value="HSP70"/>
    <property type="match status" value="1"/>
</dbReference>
<dbReference type="GO" id="GO:0030968">
    <property type="term" value="P:endoplasmic reticulum unfolded protein response"/>
    <property type="evidence" value="ECO:0007669"/>
    <property type="project" value="TreeGrafter"/>
</dbReference>
<evidence type="ECO:0000313" key="6">
    <source>
        <dbReference type="Proteomes" id="UP000887578"/>
    </source>
</evidence>
<evidence type="ECO:0000313" key="7">
    <source>
        <dbReference type="WBParaSite" id="PDA_v2.g22270.t1"/>
    </source>
</evidence>
<dbReference type="GO" id="GO:0140662">
    <property type="term" value="F:ATP-dependent protein folding chaperone"/>
    <property type="evidence" value="ECO:0007669"/>
    <property type="project" value="InterPro"/>
</dbReference>
<keyword evidence="2" id="KW-0547">Nucleotide-binding</keyword>
<name>A0A914Q0E5_9BILA</name>
<dbReference type="WBParaSite" id="PDA_v2.g22270.t1">
    <property type="protein sequence ID" value="PDA_v2.g22270.t1"/>
    <property type="gene ID" value="PDA_v2.g22270"/>
</dbReference>
<dbReference type="AlphaFoldDB" id="A0A914Q0E5"/>
<sequence>MSNPLNNPDLIPSVLFNERKGLMQYLQKLGCSLIINLNAEECNGSVEVILNNEFYTIKNPSGKVLTPAYISFGNEKVKIGEMALNDYPHNPKCVIFDVLKILGKSTFEIKPNQSWQFNVAQNPRYSYLSVIEVQTWEGLRAVTPEFALALYLKALKRYAEAATKQQFRRVAIMIPEQYGKIQNTALKVACLQAGFNLVHTMQSPKASNDQIDK</sequence>
<dbReference type="InterPro" id="IPR013126">
    <property type="entry name" value="Hsp_70_fam"/>
</dbReference>
<evidence type="ECO:0000256" key="1">
    <source>
        <dbReference type="ARBA" id="ARBA00007381"/>
    </source>
</evidence>
<accession>A0A914Q0E5</accession>
<proteinExistence type="inferred from homology"/>
<evidence type="ECO:0000256" key="3">
    <source>
        <dbReference type="ARBA" id="ARBA00022840"/>
    </source>
</evidence>
<dbReference type="InterPro" id="IPR043129">
    <property type="entry name" value="ATPase_NBD"/>
</dbReference>
<evidence type="ECO:0000256" key="5">
    <source>
        <dbReference type="ARBA" id="ARBA00040503"/>
    </source>
</evidence>
<keyword evidence="6" id="KW-1185">Reference proteome</keyword>
<keyword evidence="4" id="KW-0143">Chaperone</keyword>
<dbReference type="PANTHER" id="PTHR45639">
    <property type="entry name" value="HSC70CB, ISOFORM G-RELATED"/>
    <property type="match status" value="1"/>
</dbReference>
<reference evidence="7" key="1">
    <citation type="submission" date="2022-11" db="UniProtKB">
        <authorList>
            <consortium name="WormBaseParasite"/>
        </authorList>
    </citation>
    <scope>IDENTIFICATION</scope>
</reference>
<dbReference type="GO" id="GO:0005524">
    <property type="term" value="F:ATP binding"/>
    <property type="evidence" value="ECO:0007669"/>
    <property type="project" value="UniProtKB-KW"/>
</dbReference>
<protein>
    <recommendedName>
        <fullName evidence="5">Hypoxia up-regulated protein 1</fullName>
    </recommendedName>
</protein>
<organism evidence="6 7">
    <name type="scientific">Panagrolaimus davidi</name>
    <dbReference type="NCBI Taxonomy" id="227884"/>
    <lineage>
        <taxon>Eukaryota</taxon>
        <taxon>Metazoa</taxon>
        <taxon>Ecdysozoa</taxon>
        <taxon>Nematoda</taxon>
        <taxon>Chromadorea</taxon>
        <taxon>Rhabditida</taxon>
        <taxon>Tylenchina</taxon>
        <taxon>Panagrolaimomorpha</taxon>
        <taxon>Panagrolaimoidea</taxon>
        <taxon>Panagrolaimidae</taxon>
        <taxon>Panagrolaimus</taxon>
    </lineage>
</organism>
<dbReference type="PANTHER" id="PTHR45639:SF3">
    <property type="entry name" value="HYPOXIA UP-REGULATED PROTEIN 1"/>
    <property type="match status" value="1"/>
</dbReference>
<dbReference type="SUPFAM" id="SSF53067">
    <property type="entry name" value="Actin-like ATPase domain"/>
    <property type="match status" value="1"/>
</dbReference>
<dbReference type="Proteomes" id="UP000887578">
    <property type="component" value="Unplaced"/>
</dbReference>
<comment type="similarity">
    <text evidence="1">Belongs to the heat shock protein 70 family.</text>
</comment>
<dbReference type="Gene3D" id="3.30.420.40">
    <property type="match status" value="1"/>
</dbReference>
<evidence type="ECO:0000256" key="4">
    <source>
        <dbReference type="ARBA" id="ARBA00023186"/>
    </source>
</evidence>